<dbReference type="InterPro" id="IPR014752">
    <property type="entry name" value="Arrestin-like_C"/>
</dbReference>
<reference evidence="2" key="1">
    <citation type="submission" date="2023-06" db="EMBL/GenBank/DDBJ databases">
        <title>Genome-scale phylogeny and comparative genomics of the fungal order Sordariales.</title>
        <authorList>
            <consortium name="Lawrence Berkeley National Laboratory"/>
            <person name="Hensen N."/>
            <person name="Bonometti L."/>
            <person name="Westerberg I."/>
            <person name="Brannstrom I.O."/>
            <person name="Guillou S."/>
            <person name="Cros-Aarteil S."/>
            <person name="Calhoun S."/>
            <person name="Haridas S."/>
            <person name="Kuo A."/>
            <person name="Mondo S."/>
            <person name="Pangilinan J."/>
            <person name="Riley R."/>
            <person name="Labutti K."/>
            <person name="Andreopoulos B."/>
            <person name="Lipzen A."/>
            <person name="Chen C."/>
            <person name="Yanf M."/>
            <person name="Daum C."/>
            <person name="Ng V."/>
            <person name="Clum A."/>
            <person name="Steindorff A."/>
            <person name="Ohm R."/>
            <person name="Martin F."/>
            <person name="Silar P."/>
            <person name="Natvig D."/>
            <person name="Lalanne C."/>
            <person name="Gautier V."/>
            <person name="Ament-Velasquez S.L."/>
            <person name="Kruys A."/>
            <person name="Hutchinson M.I."/>
            <person name="Powell A.J."/>
            <person name="Barry K."/>
            <person name="Miller A.N."/>
            <person name="Grigoriev I.V."/>
            <person name="Debuchy R."/>
            <person name="Gladieux P."/>
            <person name="Thoren M.H."/>
            <person name="Johannesson H."/>
        </authorList>
    </citation>
    <scope>NUCLEOTIDE SEQUENCE</scope>
    <source>
        <strain evidence="2">8032-3</strain>
    </source>
</reference>
<dbReference type="RefSeq" id="XP_060280721.1">
    <property type="nucleotide sequence ID" value="XM_060428733.1"/>
</dbReference>
<dbReference type="Proteomes" id="UP001244011">
    <property type="component" value="Unassembled WGS sequence"/>
</dbReference>
<evidence type="ECO:0000313" key="3">
    <source>
        <dbReference type="Proteomes" id="UP001244011"/>
    </source>
</evidence>
<accession>A0AAJ0BW45</accession>
<keyword evidence="3" id="KW-1185">Reference proteome</keyword>
<gene>
    <name evidence="2" type="ORF">QBC33DRAFT_547439</name>
</gene>
<sequence>MPRTVAKATPLLEILLDGGESTYRPGDTITGRVVRSAPIVSSQASLNIQFHGRSKSKMTVSRGQAGTSVYRGRFNFFDPGQNRQQLFYGPIHIPPDGAMKEWPFAITVPTALDPSTVATGNQQKASYLPLGPHDVATHSLPPVFHASGVWMITTTYHCFVEYFLEAELNAEGTAGSTDKATLPVNVIPAYTPDMITDFDLSRRSFLCRISTYHLVPGMEAASLSFQQRTQKFFGSSKVPQFAFSLQVECPGILQLGNPHLVPFRVLVIPDRTQTTEAIRDNSQTVTLTAMNFEIRASTKLICRGTLAPHTSSETRKVGFDLKSAIAQLGAPIVLPSGEKSEPLDVGALLQLSITSATPRGQGPFSRYKGQLYPSFETYNIKHNHRLRWELTVTTAGESTTLSNEVDITLLPLSGLPLYEPPLDELPAYDKAEGGDWPKEKE</sequence>
<dbReference type="AlphaFoldDB" id="A0AAJ0BW45"/>
<feature type="domain" description="Arrestin-like N-terminal" evidence="1">
    <location>
        <begin position="13"/>
        <end position="172"/>
    </location>
</feature>
<dbReference type="GeneID" id="85311920"/>
<proteinExistence type="predicted"/>
<dbReference type="Gene3D" id="2.60.40.640">
    <property type="match status" value="1"/>
</dbReference>
<evidence type="ECO:0000259" key="1">
    <source>
        <dbReference type="Pfam" id="PF00339"/>
    </source>
</evidence>
<organism evidence="2 3">
    <name type="scientific">Phialemonium atrogriseum</name>
    <dbReference type="NCBI Taxonomy" id="1093897"/>
    <lineage>
        <taxon>Eukaryota</taxon>
        <taxon>Fungi</taxon>
        <taxon>Dikarya</taxon>
        <taxon>Ascomycota</taxon>
        <taxon>Pezizomycotina</taxon>
        <taxon>Sordariomycetes</taxon>
        <taxon>Sordariomycetidae</taxon>
        <taxon>Cephalothecales</taxon>
        <taxon>Cephalothecaceae</taxon>
        <taxon>Phialemonium</taxon>
    </lineage>
</organism>
<evidence type="ECO:0000313" key="2">
    <source>
        <dbReference type="EMBL" id="KAK1764508.1"/>
    </source>
</evidence>
<comment type="caution">
    <text evidence="2">The sequence shown here is derived from an EMBL/GenBank/DDBJ whole genome shotgun (WGS) entry which is preliminary data.</text>
</comment>
<dbReference type="Pfam" id="PF00339">
    <property type="entry name" value="Arrestin_N"/>
    <property type="match status" value="1"/>
</dbReference>
<name>A0AAJ0BW45_9PEZI</name>
<dbReference type="InterPro" id="IPR011021">
    <property type="entry name" value="Arrestin-like_N"/>
</dbReference>
<dbReference type="EMBL" id="MU839020">
    <property type="protein sequence ID" value="KAK1764508.1"/>
    <property type="molecule type" value="Genomic_DNA"/>
</dbReference>
<protein>
    <recommendedName>
        <fullName evidence="1">Arrestin-like N-terminal domain-containing protein</fullName>
    </recommendedName>
</protein>